<sequence>MKFYIASSFRNITAVQTTANQLKLNGFIQSYDWTENQNVNSLKDLREIGYLEKNAILNSDIFIIMLPAGKGAHVELGIALGAMKKIYLYSQTNEMNEIETTSTFYQLDEVKRIIGTIDELLKTINAEYKSD</sequence>
<evidence type="ECO:0000313" key="1">
    <source>
        <dbReference type="EMBL" id="PZT54703.1"/>
    </source>
</evidence>
<dbReference type="Proteomes" id="UP000249204">
    <property type="component" value="Unassembled WGS sequence"/>
</dbReference>
<evidence type="ECO:0000313" key="2">
    <source>
        <dbReference type="Proteomes" id="UP000249204"/>
    </source>
</evidence>
<reference evidence="1 2" key="1">
    <citation type="submission" date="2018-06" db="EMBL/GenBank/DDBJ databases">
        <title>Isolation of heavy metals resistant Paenibacillus silvae NC2 from Gold-Copper mine in ZiJin, China.</title>
        <authorList>
            <person name="Xu J."/>
            <person name="Mazhar H.S."/>
            <person name="Rensing C."/>
        </authorList>
    </citation>
    <scope>NUCLEOTIDE SEQUENCE [LARGE SCALE GENOMIC DNA]</scope>
    <source>
        <strain evidence="1 2">NC2</strain>
    </source>
</reference>
<gene>
    <name evidence="1" type="ORF">DN757_15630</name>
</gene>
<dbReference type="SUPFAM" id="SSF52309">
    <property type="entry name" value="N-(deoxy)ribosyltransferase-like"/>
    <property type="match status" value="1"/>
</dbReference>
<organism evidence="1 2">
    <name type="scientific">Paenibacillus silvae</name>
    <dbReference type="NCBI Taxonomy" id="1325358"/>
    <lineage>
        <taxon>Bacteria</taxon>
        <taxon>Bacillati</taxon>
        <taxon>Bacillota</taxon>
        <taxon>Bacilli</taxon>
        <taxon>Bacillales</taxon>
        <taxon>Paenibacillaceae</taxon>
        <taxon>Paenibacillus</taxon>
    </lineage>
</organism>
<accession>A0A2W6QBW1</accession>
<dbReference type="Gene3D" id="3.40.50.450">
    <property type="match status" value="1"/>
</dbReference>
<dbReference type="AlphaFoldDB" id="A0A2W6QBW1"/>
<protein>
    <submittedName>
        <fullName evidence="1">Group-specific protein</fullName>
    </submittedName>
</protein>
<dbReference type="EMBL" id="QKWW01000044">
    <property type="protein sequence ID" value="PZT54703.1"/>
    <property type="molecule type" value="Genomic_DNA"/>
</dbReference>
<name>A0A2W6QBW1_9BACL</name>
<dbReference type="RefSeq" id="WP_111271123.1">
    <property type="nucleotide sequence ID" value="NZ_QKWW01000044.1"/>
</dbReference>
<proteinExistence type="predicted"/>
<comment type="caution">
    <text evidence="1">The sequence shown here is derived from an EMBL/GenBank/DDBJ whole genome shotgun (WGS) entry which is preliminary data.</text>
</comment>